<dbReference type="Pfam" id="PF00505">
    <property type="entry name" value="HMG_box"/>
    <property type="match status" value="1"/>
</dbReference>
<dbReference type="InterPro" id="IPR036910">
    <property type="entry name" value="HMG_box_dom_sf"/>
</dbReference>
<dbReference type="SUPFAM" id="SSF47095">
    <property type="entry name" value="HMG-box"/>
    <property type="match status" value="1"/>
</dbReference>
<dbReference type="Gene3D" id="1.10.30.10">
    <property type="entry name" value="High mobility group box domain"/>
    <property type="match status" value="1"/>
</dbReference>
<evidence type="ECO:0000313" key="6">
    <source>
        <dbReference type="EMBL" id="OBZ79874.1"/>
    </source>
</evidence>
<dbReference type="InterPro" id="IPR009071">
    <property type="entry name" value="HMG_box_dom"/>
</dbReference>
<feature type="region of interest" description="Disordered" evidence="4">
    <location>
        <begin position="165"/>
        <end position="204"/>
    </location>
</feature>
<feature type="DNA-binding region" description="HMG box" evidence="3">
    <location>
        <begin position="113"/>
        <end position="179"/>
    </location>
</feature>
<dbReference type="Proteomes" id="UP000092993">
    <property type="component" value="Unassembled WGS sequence"/>
</dbReference>
<dbReference type="EMBL" id="LUGG01000001">
    <property type="protein sequence ID" value="OBZ79874.1"/>
    <property type="molecule type" value="Genomic_DNA"/>
</dbReference>
<dbReference type="AlphaFoldDB" id="A0A1C7MXP5"/>
<evidence type="ECO:0000256" key="1">
    <source>
        <dbReference type="ARBA" id="ARBA00023125"/>
    </source>
</evidence>
<protein>
    <submittedName>
        <fullName evidence="6">Silenced mating-type M-specific polypeptide Mc</fullName>
    </submittedName>
</protein>
<keyword evidence="2 3" id="KW-0539">Nucleus</keyword>
<feature type="compositionally biased region" description="Basic residues" evidence="4">
    <location>
        <begin position="87"/>
        <end position="96"/>
    </location>
</feature>
<dbReference type="PANTHER" id="PTHR45789">
    <property type="entry name" value="FI18025P1"/>
    <property type="match status" value="1"/>
</dbReference>
<dbReference type="GO" id="GO:0005634">
    <property type="term" value="C:nucleus"/>
    <property type="evidence" value="ECO:0007669"/>
    <property type="project" value="UniProtKB-UniRule"/>
</dbReference>
<feature type="domain" description="HMG box" evidence="5">
    <location>
        <begin position="113"/>
        <end position="179"/>
    </location>
</feature>
<evidence type="ECO:0000256" key="2">
    <source>
        <dbReference type="ARBA" id="ARBA00023242"/>
    </source>
</evidence>
<name>A0A1C7MXP5_GRIFR</name>
<dbReference type="PROSITE" id="PS50118">
    <property type="entry name" value="HMG_BOX_2"/>
    <property type="match status" value="1"/>
</dbReference>
<accession>A0A1C7MXP5</accession>
<organism evidence="6 7">
    <name type="scientific">Grifola frondosa</name>
    <name type="common">Maitake</name>
    <name type="synonym">Polyporus frondosus</name>
    <dbReference type="NCBI Taxonomy" id="5627"/>
    <lineage>
        <taxon>Eukaryota</taxon>
        <taxon>Fungi</taxon>
        <taxon>Dikarya</taxon>
        <taxon>Basidiomycota</taxon>
        <taxon>Agaricomycotina</taxon>
        <taxon>Agaricomycetes</taxon>
        <taxon>Polyporales</taxon>
        <taxon>Grifolaceae</taxon>
        <taxon>Grifola</taxon>
    </lineage>
</organism>
<evidence type="ECO:0000256" key="4">
    <source>
        <dbReference type="SAM" id="MobiDB-lite"/>
    </source>
</evidence>
<keyword evidence="7" id="KW-1185">Reference proteome</keyword>
<comment type="caution">
    <text evidence="6">The sequence shown here is derived from an EMBL/GenBank/DDBJ whole genome shotgun (WGS) entry which is preliminary data.</text>
</comment>
<feature type="compositionally biased region" description="Polar residues" evidence="4">
    <location>
        <begin position="98"/>
        <end position="112"/>
    </location>
</feature>
<dbReference type="SMART" id="SM00398">
    <property type="entry name" value="HMG"/>
    <property type="match status" value="1"/>
</dbReference>
<dbReference type="OrthoDB" id="6247875at2759"/>
<evidence type="ECO:0000259" key="5">
    <source>
        <dbReference type="PROSITE" id="PS50118"/>
    </source>
</evidence>
<dbReference type="STRING" id="5627.A0A1C7MXP5"/>
<dbReference type="InterPro" id="IPR051356">
    <property type="entry name" value="SOX/SOX-like_TF"/>
</dbReference>
<evidence type="ECO:0000256" key="3">
    <source>
        <dbReference type="PROSITE-ProRule" id="PRU00267"/>
    </source>
</evidence>
<feature type="compositionally biased region" description="Low complexity" evidence="4">
    <location>
        <begin position="61"/>
        <end position="80"/>
    </location>
</feature>
<gene>
    <name evidence="6" type="primary">matmc_2_1</name>
    <name evidence="6" type="ORF">A0H81_00297</name>
</gene>
<proteinExistence type="predicted"/>
<feature type="compositionally biased region" description="Basic and acidic residues" evidence="4">
    <location>
        <begin position="165"/>
        <end position="177"/>
    </location>
</feature>
<sequence length="417" mass="45593">MGSLICLIVHLPSASFSPHPLASPPHPSSSHALHEHRHLAIGECDHIFADASLRATSHPTSLLSFPSTDSASSPSSTTSDHQPVRRPSARKQRAPRKVTTQKATSSKPSTSKVPRPPNPFFIYRSAVLPDLAAVEPDNRIKSKIIGQLWKKMPPDEKELWNKKGELAKAQHKEKYPDYRYQPSKRKEEQKRRTSKRTGPKEDRRRDTIVDLLIQGFKGEALDEALKVQETAELEATATDFKPVADVSSAYPPTEQVLEHELQAPSVATVPLPNVFDFAYGPASSGALQGSNNALDFAFSMPSDFDFRVEDPFLSSMNSTYPAPQYSSQLGTIPSAGYAAQLRALDFLPQLSSLGHVSLPTPTQPSWPCDSGFAPPDSADFGQLELFDQMGGEAGPWSHALVPESQTQSAADLAYLYG</sequence>
<dbReference type="CDD" id="cd01389">
    <property type="entry name" value="HMG-box_ROX1-like"/>
    <property type="match status" value="1"/>
</dbReference>
<feature type="region of interest" description="Disordered" evidence="4">
    <location>
        <begin position="59"/>
        <end position="117"/>
    </location>
</feature>
<evidence type="ECO:0000313" key="7">
    <source>
        <dbReference type="Proteomes" id="UP000092993"/>
    </source>
</evidence>
<dbReference type="PANTHER" id="PTHR45789:SF2">
    <property type="entry name" value="FI18025P1"/>
    <property type="match status" value="1"/>
</dbReference>
<keyword evidence="1 3" id="KW-0238">DNA-binding</keyword>
<reference evidence="6 7" key="1">
    <citation type="submission" date="2016-03" db="EMBL/GenBank/DDBJ databases">
        <title>Whole genome sequencing of Grifola frondosa 9006-11.</title>
        <authorList>
            <person name="Min B."/>
            <person name="Park H."/>
            <person name="Kim J.-G."/>
            <person name="Cho H."/>
            <person name="Oh Y.-L."/>
            <person name="Kong W.-S."/>
            <person name="Choi I.-G."/>
        </authorList>
    </citation>
    <scope>NUCLEOTIDE SEQUENCE [LARGE SCALE GENOMIC DNA]</scope>
    <source>
        <strain evidence="6 7">9006-11</strain>
    </source>
</reference>
<dbReference type="GO" id="GO:0000981">
    <property type="term" value="F:DNA-binding transcription factor activity, RNA polymerase II-specific"/>
    <property type="evidence" value="ECO:0007669"/>
    <property type="project" value="TreeGrafter"/>
</dbReference>
<dbReference type="GO" id="GO:0000978">
    <property type="term" value="F:RNA polymerase II cis-regulatory region sequence-specific DNA binding"/>
    <property type="evidence" value="ECO:0007669"/>
    <property type="project" value="TreeGrafter"/>
</dbReference>